<proteinExistence type="inferred from homology"/>
<feature type="domain" description="Helicase ATP-binding" evidence="16">
    <location>
        <begin position="2"/>
        <end position="215"/>
    </location>
</feature>
<evidence type="ECO:0000256" key="2">
    <source>
        <dbReference type="ARBA" id="ARBA00006866"/>
    </source>
</evidence>
<keyword evidence="7" id="KW-0547">Nucleotide-binding</keyword>
<dbReference type="GO" id="GO:0140374">
    <property type="term" value="P:antiviral innate immune response"/>
    <property type="evidence" value="ECO:0007669"/>
    <property type="project" value="TreeGrafter"/>
</dbReference>
<protein>
    <recommendedName>
        <fullName evidence="3">RNA helicase</fullName>
        <ecNumber evidence="3">3.6.4.13</ecNumber>
    </recommendedName>
</protein>
<dbReference type="PANTHER" id="PTHR14074:SF7">
    <property type="entry name" value="ATP-DEPENDENT RNA HELICASE DHX58"/>
    <property type="match status" value="1"/>
</dbReference>
<dbReference type="GO" id="GO:0003727">
    <property type="term" value="F:single-stranded RNA binding"/>
    <property type="evidence" value="ECO:0007669"/>
    <property type="project" value="TreeGrafter"/>
</dbReference>
<dbReference type="GeneID" id="115829495"/>
<evidence type="ECO:0000256" key="3">
    <source>
        <dbReference type="ARBA" id="ARBA00012552"/>
    </source>
</evidence>
<evidence type="ECO:0000256" key="4">
    <source>
        <dbReference type="ARBA" id="ARBA00022490"/>
    </source>
</evidence>
<keyword evidence="12" id="KW-0391">Immunity</keyword>
<dbReference type="GO" id="GO:0039536">
    <property type="term" value="P:negative regulation of RIG-I signaling pathway"/>
    <property type="evidence" value="ECO:0007669"/>
    <property type="project" value="TreeGrafter"/>
</dbReference>
<dbReference type="InterPro" id="IPR006935">
    <property type="entry name" value="Helicase/UvrB_N"/>
</dbReference>
<evidence type="ECO:0000256" key="15">
    <source>
        <dbReference type="ARBA" id="ARBA00049390"/>
    </source>
</evidence>
<sequence length="682" mass="77541">MVDFGLRGYQIEVVQRALKGENSIIWLPTGGGKTRAAVYVAKMHLETTRNAKVAVLVNKVHLVDQHYSKEFNPHLGRNYELVAISGDSSQKDFFAHVVKDCDLIICTAQILENALISNEEEKHVELTDFTLLIIDECHHTHKDGVYNKIMARYVESRLRNPETRLPQILGLTASPGTGGNRSIDGAVKHVLQICANLDSVIVSSKEYVPELSKVVPKPRKTYDIVEERLEDPFGSHLKMMMGMIHDFMGQGKEVKFRAFGTQEYEADVVQLEKTGVQEENRLVAQCALHLRKYNDALLINDTVRMIDALRVLHEFYLTKQENILDVTDMFLTGLFEENRVELKELASNPIYENPKLAQLEKTLVKQFDGKDDSKGIIFSKTREGTRCLYDWVCANPELQRVNIRASILTGAGTGANHMTQRGQKETILQFRKGTLNVLISTSVAEEGLDIPECNLVVRYGLLTNEIAQQQASGRARAADSTYSVVAQAGGREVRRERTNEYLEELTSRAVAQVQRMDLREFRQEIKQLQMESVMSRIMAESQRNTRRSQHSGAQVELICRGCFAVVGRGNDMRVFEGTHHININPDFKVYYKIGGQVQLERTFEDWEPGRVISCATCGKDWGMEILIKKLMKPLPCLKIKSFSLKTPEGSRSPKKWKDVPFTVEELEMEEYVTRHFPDLWLD</sequence>
<comment type="subcellular location">
    <subcellularLocation>
        <location evidence="1">Cytoplasm</location>
    </subcellularLocation>
</comment>
<keyword evidence="5" id="KW-0399">Innate immunity</keyword>
<dbReference type="SMART" id="SM00487">
    <property type="entry name" value="DEXDc"/>
    <property type="match status" value="1"/>
</dbReference>
<dbReference type="RefSeq" id="XP_030649474.1">
    <property type="nucleotide sequence ID" value="XM_030793614.1"/>
</dbReference>
<keyword evidence="6" id="KW-0479">Metal-binding</keyword>
<dbReference type="SMART" id="SM00490">
    <property type="entry name" value="HELICc"/>
    <property type="match status" value="1"/>
</dbReference>
<keyword evidence="4" id="KW-0963">Cytoplasm</keyword>
<dbReference type="GO" id="GO:0003677">
    <property type="term" value="F:DNA binding"/>
    <property type="evidence" value="ECO:0007669"/>
    <property type="project" value="InterPro"/>
</dbReference>
<evidence type="ECO:0000259" key="16">
    <source>
        <dbReference type="SMART" id="SM00487"/>
    </source>
</evidence>
<dbReference type="Pfam" id="PF00271">
    <property type="entry name" value="Helicase_C"/>
    <property type="match status" value="1"/>
</dbReference>
<keyword evidence="14" id="KW-0051">Antiviral defense</keyword>
<dbReference type="InterPro" id="IPR027417">
    <property type="entry name" value="P-loop_NTPase"/>
</dbReference>
<dbReference type="CDD" id="cd12090">
    <property type="entry name" value="MDA5_ID"/>
    <property type="match status" value="1"/>
</dbReference>
<dbReference type="SUPFAM" id="SSF52540">
    <property type="entry name" value="P-loop containing nucleoside triphosphate hydrolases"/>
    <property type="match status" value="1"/>
</dbReference>
<evidence type="ECO:0000256" key="11">
    <source>
        <dbReference type="ARBA" id="ARBA00022840"/>
    </source>
</evidence>
<evidence type="ECO:0000256" key="5">
    <source>
        <dbReference type="ARBA" id="ARBA00022588"/>
    </source>
</evidence>
<evidence type="ECO:0000313" key="18">
    <source>
        <dbReference type="Proteomes" id="UP000504632"/>
    </source>
</evidence>
<dbReference type="InterPro" id="IPR041204">
    <property type="entry name" value="RIG-I-like_C"/>
</dbReference>
<gene>
    <name evidence="19" type="primary">dhx58</name>
</gene>
<dbReference type="CTD" id="79132"/>
<dbReference type="GO" id="GO:0005524">
    <property type="term" value="F:ATP binding"/>
    <property type="evidence" value="ECO:0007669"/>
    <property type="project" value="UniProtKB-KW"/>
</dbReference>
<organism evidence="18 19">
    <name type="scientific">Chanos chanos</name>
    <name type="common">Milkfish</name>
    <name type="synonym">Mugil chanos</name>
    <dbReference type="NCBI Taxonomy" id="29144"/>
    <lineage>
        <taxon>Eukaryota</taxon>
        <taxon>Metazoa</taxon>
        <taxon>Chordata</taxon>
        <taxon>Craniata</taxon>
        <taxon>Vertebrata</taxon>
        <taxon>Euteleostomi</taxon>
        <taxon>Actinopterygii</taxon>
        <taxon>Neopterygii</taxon>
        <taxon>Teleostei</taxon>
        <taxon>Ostariophysi</taxon>
        <taxon>Gonorynchiformes</taxon>
        <taxon>Chanidae</taxon>
        <taxon>Chanos</taxon>
    </lineage>
</organism>
<evidence type="ECO:0000256" key="1">
    <source>
        <dbReference type="ARBA" id="ARBA00004496"/>
    </source>
</evidence>
<dbReference type="Pfam" id="PF18119">
    <property type="entry name" value="RIG-I_C"/>
    <property type="match status" value="1"/>
</dbReference>
<evidence type="ECO:0000313" key="19">
    <source>
        <dbReference type="RefSeq" id="XP_030649474.1"/>
    </source>
</evidence>
<evidence type="ECO:0000256" key="10">
    <source>
        <dbReference type="ARBA" id="ARBA00022833"/>
    </source>
</evidence>
<comment type="catalytic activity">
    <reaction evidence="15">
        <text>ATP + H2O = ADP + phosphate + H(+)</text>
        <dbReference type="Rhea" id="RHEA:13065"/>
        <dbReference type="ChEBI" id="CHEBI:15377"/>
        <dbReference type="ChEBI" id="CHEBI:15378"/>
        <dbReference type="ChEBI" id="CHEBI:30616"/>
        <dbReference type="ChEBI" id="CHEBI:43474"/>
        <dbReference type="ChEBI" id="CHEBI:456216"/>
        <dbReference type="EC" id="3.6.4.13"/>
    </reaction>
    <physiologicalReaction direction="left-to-right" evidence="15">
        <dbReference type="Rhea" id="RHEA:13066"/>
    </physiologicalReaction>
</comment>
<dbReference type="InterPro" id="IPR001650">
    <property type="entry name" value="Helicase_C-like"/>
</dbReference>
<dbReference type="Gene3D" id="3.40.50.300">
    <property type="entry name" value="P-loop containing nucleotide triphosphate hydrolases"/>
    <property type="match status" value="2"/>
</dbReference>
<keyword evidence="8" id="KW-0378">Hydrolase</keyword>
<dbReference type="AlphaFoldDB" id="A0A6J2WYW2"/>
<keyword evidence="10" id="KW-0862">Zinc</keyword>
<evidence type="ECO:0000256" key="7">
    <source>
        <dbReference type="ARBA" id="ARBA00022741"/>
    </source>
</evidence>
<dbReference type="Gene3D" id="1.20.1320.30">
    <property type="match status" value="1"/>
</dbReference>
<dbReference type="GO" id="GO:0005737">
    <property type="term" value="C:cytoplasm"/>
    <property type="evidence" value="ECO:0007669"/>
    <property type="project" value="UniProtKB-SubCell"/>
</dbReference>
<evidence type="ECO:0000259" key="17">
    <source>
        <dbReference type="SMART" id="SM00490"/>
    </source>
</evidence>
<comment type="similarity">
    <text evidence="2">Belongs to the helicase family. RLR subfamily.</text>
</comment>
<dbReference type="Gene3D" id="2.170.150.30">
    <property type="entry name" value="RIG-I-like receptor, C-terminal regulatory domain"/>
    <property type="match status" value="1"/>
</dbReference>
<evidence type="ECO:0000256" key="9">
    <source>
        <dbReference type="ARBA" id="ARBA00022806"/>
    </source>
</evidence>
<dbReference type="EC" id="3.6.4.13" evidence="3"/>
<dbReference type="GO" id="GO:0002753">
    <property type="term" value="P:cytoplasmic pattern recognition receptor signaling pathway"/>
    <property type="evidence" value="ECO:0007669"/>
    <property type="project" value="TreeGrafter"/>
</dbReference>
<dbReference type="GO" id="GO:0016787">
    <property type="term" value="F:hydrolase activity"/>
    <property type="evidence" value="ECO:0007669"/>
    <property type="project" value="UniProtKB-KW"/>
</dbReference>
<dbReference type="InterPro" id="IPR014001">
    <property type="entry name" value="Helicase_ATP-bd"/>
</dbReference>
<dbReference type="GO" id="GO:0003724">
    <property type="term" value="F:RNA helicase activity"/>
    <property type="evidence" value="ECO:0007669"/>
    <property type="project" value="UniProtKB-EC"/>
</dbReference>
<dbReference type="Pfam" id="PF04851">
    <property type="entry name" value="ResIII"/>
    <property type="match status" value="1"/>
</dbReference>
<dbReference type="GO" id="GO:0008270">
    <property type="term" value="F:zinc ion binding"/>
    <property type="evidence" value="ECO:0007669"/>
    <property type="project" value="TreeGrafter"/>
</dbReference>
<dbReference type="InParanoid" id="A0A6J2WYW2"/>
<accession>A0A6J2WYW2</accession>
<dbReference type="Pfam" id="PF11648">
    <property type="entry name" value="RIG-I_C-RD"/>
    <property type="match status" value="1"/>
</dbReference>
<dbReference type="FunCoup" id="A0A6J2WYW2">
    <property type="interactions" value="153"/>
</dbReference>
<evidence type="ECO:0000256" key="12">
    <source>
        <dbReference type="ARBA" id="ARBA00022859"/>
    </source>
</evidence>
<dbReference type="PANTHER" id="PTHR14074">
    <property type="entry name" value="HELICASE WITH DEATH DOMAIN-RELATED"/>
    <property type="match status" value="1"/>
</dbReference>
<feature type="domain" description="Helicase C-terminal" evidence="17">
    <location>
        <begin position="392"/>
        <end position="478"/>
    </location>
</feature>
<dbReference type="GO" id="GO:0003725">
    <property type="term" value="F:double-stranded RNA binding"/>
    <property type="evidence" value="ECO:0007669"/>
    <property type="project" value="TreeGrafter"/>
</dbReference>
<evidence type="ECO:0000256" key="6">
    <source>
        <dbReference type="ARBA" id="ARBA00022723"/>
    </source>
</evidence>
<dbReference type="InterPro" id="IPR051363">
    <property type="entry name" value="RLR_Helicase"/>
</dbReference>
<dbReference type="InterPro" id="IPR038557">
    <property type="entry name" value="RLR_C_sf"/>
</dbReference>
<keyword evidence="13" id="KW-0694">RNA-binding</keyword>
<evidence type="ECO:0000256" key="8">
    <source>
        <dbReference type="ARBA" id="ARBA00022801"/>
    </source>
</evidence>
<evidence type="ECO:0000256" key="13">
    <source>
        <dbReference type="ARBA" id="ARBA00022884"/>
    </source>
</evidence>
<reference evidence="19" key="1">
    <citation type="submission" date="2025-08" db="UniProtKB">
        <authorList>
            <consortium name="RefSeq"/>
        </authorList>
    </citation>
    <scope>IDENTIFICATION</scope>
</reference>
<name>A0A6J2WYW2_CHACN</name>
<dbReference type="InterPro" id="IPR021673">
    <property type="entry name" value="RLR_CTR"/>
</dbReference>
<keyword evidence="18" id="KW-1185">Reference proteome</keyword>
<dbReference type="OrthoDB" id="416741at2759"/>
<keyword evidence="11" id="KW-0067">ATP-binding</keyword>
<keyword evidence="9 19" id="KW-0347">Helicase</keyword>
<evidence type="ECO:0000256" key="14">
    <source>
        <dbReference type="ARBA" id="ARBA00023118"/>
    </source>
</evidence>
<dbReference type="Proteomes" id="UP000504632">
    <property type="component" value="Chromosome 16"/>
</dbReference>